<gene>
    <name evidence="1" type="ORF">SEPCBS57363_002247</name>
</gene>
<name>A0ABP0DEU1_9PEZI</name>
<keyword evidence="2" id="KW-1185">Reference proteome</keyword>
<comment type="caution">
    <text evidence="1">The sequence shown here is derived from an EMBL/GenBank/DDBJ whole genome shotgun (WGS) entry which is preliminary data.</text>
</comment>
<sequence length="418" mass="47123">MFDTNPKVLVDRRLRWQASPPCSRYKIHVSRESIYFQSISILFAPRDFVMHGLHETWVAGTNYVMAVARKALTAYTFDDIYTSLYNYYDRFPQFFYDTTSAAVTAEQLVDFRCGNPHDGRAAPWSHTPRPPLSLHESCQWTELPNARIFACVRNPQQAEIVVDVQCKRVSGRDLPLARMCGVHYSVFYALDDERKAGAYCTHHIQRHGLYGEPYQECVATPIDGEHKVFKKRMAKSFVYIVRLVACIVNAGKPRGTYAVMKTGGWVVPPMEERLRLYEQNRSSPETSLTSSDAFSTVEAVSLPKPGISRALSRSPSSALTNIRGANLCRGQTPEVWTQLADPAVEDVLWMASKLITGTFYKGFREGGGTGLDMSIPANREFIHLWKDETRYKSPSTSALVHSDMLYQAHLAGNPLSDS</sequence>
<accession>A0ABP0DEU1</accession>
<dbReference type="EMBL" id="CAWUOM010000028">
    <property type="protein sequence ID" value="CAK7266748.1"/>
    <property type="molecule type" value="Genomic_DNA"/>
</dbReference>
<protein>
    <submittedName>
        <fullName evidence="1">Uncharacterized protein</fullName>
    </submittedName>
</protein>
<organism evidence="1 2">
    <name type="scientific">Sporothrix epigloea</name>
    <dbReference type="NCBI Taxonomy" id="1892477"/>
    <lineage>
        <taxon>Eukaryota</taxon>
        <taxon>Fungi</taxon>
        <taxon>Dikarya</taxon>
        <taxon>Ascomycota</taxon>
        <taxon>Pezizomycotina</taxon>
        <taxon>Sordariomycetes</taxon>
        <taxon>Sordariomycetidae</taxon>
        <taxon>Ophiostomatales</taxon>
        <taxon>Ophiostomataceae</taxon>
        <taxon>Sporothrix</taxon>
    </lineage>
</organism>
<reference evidence="1 2" key="1">
    <citation type="submission" date="2024-01" db="EMBL/GenBank/DDBJ databases">
        <authorList>
            <person name="Allen C."/>
            <person name="Tagirdzhanova G."/>
        </authorList>
    </citation>
    <scope>NUCLEOTIDE SEQUENCE [LARGE SCALE GENOMIC DNA]</scope>
    <source>
        <strain evidence="1 2">CBS 573.63</strain>
    </source>
</reference>
<evidence type="ECO:0000313" key="2">
    <source>
        <dbReference type="Proteomes" id="UP001642501"/>
    </source>
</evidence>
<evidence type="ECO:0000313" key="1">
    <source>
        <dbReference type="EMBL" id="CAK7266748.1"/>
    </source>
</evidence>
<proteinExistence type="predicted"/>
<dbReference type="Proteomes" id="UP001642501">
    <property type="component" value="Unassembled WGS sequence"/>
</dbReference>